<dbReference type="InterPro" id="IPR005122">
    <property type="entry name" value="Uracil-DNA_glycosylase-like"/>
</dbReference>
<dbReference type="InterPro" id="IPR036895">
    <property type="entry name" value="Uracil-DNA_glycosylase-like_sf"/>
</dbReference>
<evidence type="ECO:0000256" key="1">
    <source>
        <dbReference type="ARBA" id="ARBA00001400"/>
    </source>
</evidence>
<evidence type="ECO:0000256" key="11">
    <source>
        <dbReference type="RuleBase" id="RU003780"/>
    </source>
</evidence>
<dbReference type="Gene3D" id="3.40.470.10">
    <property type="entry name" value="Uracil-DNA glycosylase-like domain"/>
    <property type="match status" value="1"/>
</dbReference>
<dbReference type="NCBIfam" id="NF003589">
    <property type="entry name" value="PRK05254.1-2"/>
    <property type="match status" value="1"/>
</dbReference>
<dbReference type="GO" id="GO:0097510">
    <property type="term" value="P:base-excision repair, AP site formation via deaminated base removal"/>
    <property type="evidence" value="ECO:0007669"/>
    <property type="project" value="TreeGrafter"/>
</dbReference>
<feature type="domain" description="Uracil-DNA glycosylase-like" evidence="12">
    <location>
        <begin position="55"/>
        <end position="215"/>
    </location>
</feature>
<dbReference type="PANTHER" id="PTHR11264">
    <property type="entry name" value="URACIL-DNA GLYCOSYLASE"/>
    <property type="match status" value="1"/>
</dbReference>
<feature type="active site" description="Proton acceptor" evidence="9 10">
    <location>
        <position position="70"/>
    </location>
</feature>
<dbReference type="Proteomes" id="UP000195573">
    <property type="component" value="Chromosome"/>
</dbReference>
<evidence type="ECO:0000313" key="16">
    <source>
        <dbReference type="Proteomes" id="UP000323393"/>
    </source>
</evidence>
<dbReference type="InterPro" id="IPR018085">
    <property type="entry name" value="Ura-DNA_Glyclase_AS"/>
</dbReference>
<accession>A0A1Y0CSV4</accession>
<evidence type="ECO:0000256" key="9">
    <source>
        <dbReference type="HAMAP-Rule" id="MF_00148"/>
    </source>
</evidence>
<reference evidence="13 15" key="1">
    <citation type="submission" date="2017-04" db="EMBL/GenBank/DDBJ databases">
        <title>Complete Genome Sequence of the Bacillus horikoshii 20a strain from Cuatro Cienegas, Coahuila, Mexico.</title>
        <authorList>
            <person name="Zarza E."/>
            <person name="Alcaraz L.D."/>
            <person name="Aguilar-Salinas B."/>
            <person name="Islas A."/>
            <person name="Olmedo-Alvarez G."/>
        </authorList>
    </citation>
    <scope>NUCLEOTIDE SEQUENCE [LARGE SCALE GENOMIC DNA]</scope>
    <source>
        <strain evidence="13 15">20a</strain>
    </source>
</reference>
<dbReference type="AlphaFoldDB" id="A0A1Y0CSV4"/>
<dbReference type="SMART" id="SM00987">
    <property type="entry name" value="UreE_C"/>
    <property type="match status" value="1"/>
</dbReference>
<dbReference type="PANTHER" id="PTHR11264:SF0">
    <property type="entry name" value="URACIL-DNA GLYCOSYLASE"/>
    <property type="match status" value="1"/>
</dbReference>
<dbReference type="InterPro" id="IPR002043">
    <property type="entry name" value="UDG_fam1"/>
</dbReference>
<comment type="similarity">
    <text evidence="3 9 11">Belongs to the uracil-DNA glycosylase (UDG) superfamily. UNG family.</text>
</comment>
<gene>
    <name evidence="9" type="primary">ung</name>
    <name evidence="13" type="ORF">B4U37_20715</name>
    <name evidence="14" type="ORF">FZC74_06230</name>
</gene>
<dbReference type="PROSITE" id="PS00130">
    <property type="entry name" value="U_DNA_GLYCOSYLASE"/>
    <property type="match status" value="1"/>
</dbReference>
<dbReference type="SUPFAM" id="SSF52141">
    <property type="entry name" value="Uracil-DNA glycosylase-like"/>
    <property type="match status" value="1"/>
</dbReference>
<evidence type="ECO:0000256" key="2">
    <source>
        <dbReference type="ARBA" id="ARBA00002631"/>
    </source>
</evidence>
<reference evidence="14 16" key="2">
    <citation type="submission" date="2019-08" db="EMBL/GenBank/DDBJ databases">
        <title>Bacillus genomes from the desert of Cuatro Cienegas, Coahuila.</title>
        <authorList>
            <person name="Olmedo-Alvarez G."/>
        </authorList>
    </citation>
    <scope>NUCLEOTIDE SEQUENCE [LARGE SCALE GENOMIC DNA]</scope>
    <source>
        <strain evidence="14 16">CH88_3T</strain>
    </source>
</reference>
<dbReference type="EMBL" id="CP020880">
    <property type="protein sequence ID" value="ART78322.1"/>
    <property type="molecule type" value="Genomic_DNA"/>
</dbReference>
<keyword evidence="14" id="KW-0326">Glycosidase</keyword>
<comment type="catalytic activity">
    <reaction evidence="1 9 11">
        <text>Hydrolyzes single-stranded DNA or mismatched double-stranded DNA and polynucleotides, releasing free uracil.</text>
        <dbReference type="EC" id="3.2.2.27"/>
    </reaction>
</comment>
<comment type="subcellular location">
    <subcellularLocation>
        <location evidence="9">Cytoplasm</location>
    </subcellularLocation>
</comment>
<dbReference type="NCBIfam" id="NF003592">
    <property type="entry name" value="PRK05254.1-5"/>
    <property type="match status" value="1"/>
</dbReference>
<proteinExistence type="inferred from homology"/>
<name>A0A1Y0CSV4_9BACI</name>
<evidence type="ECO:0000256" key="7">
    <source>
        <dbReference type="ARBA" id="ARBA00022801"/>
    </source>
</evidence>
<dbReference type="EC" id="3.2.2.27" evidence="4 9"/>
<evidence type="ECO:0000256" key="10">
    <source>
        <dbReference type="PROSITE-ProRule" id="PRU10072"/>
    </source>
</evidence>
<keyword evidence="6 9" id="KW-0227">DNA damage</keyword>
<sequence>MNGGKAVENVSGTWKALLEKEASQKYFKDLMDFLEKEYANKTVYPEKKAVFSAFQATRFEDVKVVILGQDPYHGKGQAHGMSFSVQKGVRVPPSLKNIYRELYEDQGLEPVNHGFLMEWAEQGVLLLNTVLTVRESNPNSHKGKGWELFTDEVIRALNERQKPVIFILWGKHAEQKEALITNEQHFILKSPHPSPFSARKGFFGSRPFTKVNAILEEIGEEAIDWRLTP</sequence>
<organism evidence="14 16">
    <name type="scientific">Sutcliffiella horikoshii</name>
    <dbReference type="NCBI Taxonomy" id="79883"/>
    <lineage>
        <taxon>Bacteria</taxon>
        <taxon>Bacillati</taxon>
        <taxon>Bacillota</taxon>
        <taxon>Bacilli</taxon>
        <taxon>Bacillales</taxon>
        <taxon>Bacillaceae</taxon>
        <taxon>Sutcliffiella</taxon>
    </lineage>
</organism>
<keyword evidence="9" id="KW-0963">Cytoplasm</keyword>
<evidence type="ECO:0000256" key="8">
    <source>
        <dbReference type="ARBA" id="ARBA00023204"/>
    </source>
</evidence>
<dbReference type="NCBIfam" id="TIGR00628">
    <property type="entry name" value="ung"/>
    <property type="match status" value="1"/>
</dbReference>
<dbReference type="GO" id="GO:0004844">
    <property type="term" value="F:uracil DNA N-glycosylase activity"/>
    <property type="evidence" value="ECO:0007669"/>
    <property type="project" value="UniProtKB-UniRule"/>
</dbReference>
<comment type="function">
    <text evidence="2 9 11">Excises uracil residues from the DNA which can arise as a result of misincorporation of dUMP residues by DNA polymerase or due to deamination of cytosine.</text>
</comment>
<dbReference type="EMBL" id="VTEU01000002">
    <property type="protein sequence ID" value="TYS59749.1"/>
    <property type="molecule type" value="Genomic_DNA"/>
</dbReference>
<keyword evidence="8 9" id="KW-0234">DNA repair</keyword>
<dbReference type="SMART" id="SM00986">
    <property type="entry name" value="UDG"/>
    <property type="match status" value="1"/>
</dbReference>
<protein>
    <recommendedName>
        <fullName evidence="5 9">Uracil-DNA glycosylase</fullName>
        <shortName evidence="9">UDG</shortName>
        <ecNumber evidence="4 9">3.2.2.27</ecNumber>
    </recommendedName>
</protein>
<dbReference type="GO" id="GO:0005737">
    <property type="term" value="C:cytoplasm"/>
    <property type="evidence" value="ECO:0007669"/>
    <property type="project" value="UniProtKB-SubCell"/>
</dbReference>
<evidence type="ECO:0000313" key="15">
    <source>
        <dbReference type="Proteomes" id="UP000195573"/>
    </source>
</evidence>
<dbReference type="Pfam" id="PF03167">
    <property type="entry name" value="UDG"/>
    <property type="match status" value="1"/>
</dbReference>
<dbReference type="NCBIfam" id="NF003588">
    <property type="entry name" value="PRK05254.1-1"/>
    <property type="match status" value="1"/>
</dbReference>
<dbReference type="KEGG" id="bhk:B4U37_20715"/>
<evidence type="ECO:0000313" key="14">
    <source>
        <dbReference type="EMBL" id="TYS59749.1"/>
    </source>
</evidence>
<evidence type="ECO:0000313" key="13">
    <source>
        <dbReference type="EMBL" id="ART78322.1"/>
    </source>
</evidence>
<dbReference type="CDD" id="cd10027">
    <property type="entry name" value="UDG-F1-like"/>
    <property type="match status" value="1"/>
</dbReference>
<evidence type="ECO:0000256" key="6">
    <source>
        <dbReference type="ARBA" id="ARBA00022763"/>
    </source>
</evidence>
<keyword evidence="7 9" id="KW-0378">Hydrolase</keyword>
<keyword evidence="15" id="KW-1185">Reference proteome</keyword>
<evidence type="ECO:0000256" key="3">
    <source>
        <dbReference type="ARBA" id="ARBA00008184"/>
    </source>
</evidence>
<dbReference type="FunFam" id="3.40.470.10:FF:000001">
    <property type="entry name" value="Uracil-DNA glycosylase"/>
    <property type="match status" value="1"/>
</dbReference>
<dbReference type="Proteomes" id="UP000323393">
    <property type="component" value="Unassembled WGS sequence"/>
</dbReference>
<evidence type="ECO:0000256" key="4">
    <source>
        <dbReference type="ARBA" id="ARBA00012030"/>
    </source>
</evidence>
<evidence type="ECO:0000256" key="5">
    <source>
        <dbReference type="ARBA" id="ARBA00018429"/>
    </source>
</evidence>
<evidence type="ECO:0000259" key="12">
    <source>
        <dbReference type="SMART" id="SM00986"/>
    </source>
</evidence>
<dbReference type="HAMAP" id="MF_00148">
    <property type="entry name" value="UDG"/>
    <property type="match status" value="1"/>
</dbReference>
<dbReference type="NCBIfam" id="NF003591">
    <property type="entry name" value="PRK05254.1-4"/>
    <property type="match status" value="1"/>
</dbReference>